<evidence type="ECO:0000313" key="2">
    <source>
        <dbReference type="EMBL" id="UWM54932.1"/>
    </source>
</evidence>
<feature type="compositionally biased region" description="Acidic residues" evidence="1">
    <location>
        <begin position="1"/>
        <end position="19"/>
    </location>
</feature>
<accession>A0A9E7UBC2</accession>
<gene>
    <name evidence="2" type="ORF">N0B31_01330</name>
</gene>
<feature type="region of interest" description="Disordered" evidence="1">
    <location>
        <begin position="1"/>
        <end position="22"/>
    </location>
</feature>
<dbReference type="EMBL" id="CP104003">
    <property type="protein sequence ID" value="UWM54932.1"/>
    <property type="molecule type" value="Genomic_DNA"/>
</dbReference>
<name>A0A9E7UBC2_9EURY</name>
<protein>
    <submittedName>
        <fullName evidence="2">DUF5789 family protein</fullName>
    </submittedName>
</protein>
<dbReference type="AlphaFoldDB" id="A0A9E7UBC2"/>
<dbReference type="Proteomes" id="UP001057580">
    <property type="component" value="Chromosome"/>
</dbReference>
<dbReference type="GeneID" id="74941022"/>
<dbReference type="InterPro" id="IPR043899">
    <property type="entry name" value="DUF5789"/>
</dbReference>
<evidence type="ECO:0000313" key="3">
    <source>
        <dbReference type="Proteomes" id="UP001057580"/>
    </source>
</evidence>
<reference evidence="2" key="1">
    <citation type="submission" date="2022-09" db="EMBL/GenBank/DDBJ databases">
        <title>Diverse halophilic archaea isolated from saline environments.</title>
        <authorList>
            <person name="Cui H.-L."/>
        </authorList>
    </citation>
    <scope>NUCLEOTIDE SEQUENCE</scope>
    <source>
        <strain evidence="2">ZS-35-S2</strain>
    </source>
</reference>
<dbReference type="KEGG" id="ssai:N0B31_01330"/>
<proteinExistence type="predicted"/>
<dbReference type="Pfam" id="PF19102">
    <property type="entry name" value="DUF5789"/>
    <property type="match status" value="1"/>
</dbReference>
<sequence length="95" mass="10302">MADEEEDEGPVVELGEGEPVEGVPLEQATARLYYGIEKSEVERREGDTVVRTPDGPRQLADVIAEVEATYFETRRDLEAAIEGVVGTGPVPTADE</sequence>
<keyword evidence="3" id="KW-1185">Reference proteome</keyword>
<organism evidence="2 3">
    <name type="scientific">Salinirubellus salinus</name>
    <dbReference type="NCBI Taxonomy" id="1364945"/>
    <lineage>
        <taxon>Archaea</taxon>
        <taxon>Methanobacteriati</taxon>
        <taxon>Methanobacteriota</taxon>
        <taxon>Stenosarchaea group</taxon>
        <taxon>Halobacteria</taxon>
        <taxon>Halobacteriales</taxon>
        <taxon>Natronomonadaceae</taxon>
        <taxon>Salinirubellus</taxon>
    </lineage>
</organism>
<dbReference type="RefSeq" id="WP_260593969.1">
    <property type="nucleotide sequence ID" value="NZ_CP104003.1"/>
</dbReference>
<evidence type="ECO:0000256" key="1">
    <source>
        <dbReference type="SAM" id="MobiDB-lite"/>
    </source>
</evidence>